<accession>A0A9P4LI91</accession>
<feature type="transmembrane region" description="Helical" evidence="1">
    <location>
        <begin position="103"/>
        <end position="121"/>
    </location>
</feature>
<sequence length="126" mass="14310">MERMKEYIGTLRGAWEDRLRHDREALEQASRNAEKLTTCRVKAQALGNYYISKQTARPPEHFLQAEVSLADDLDDLGHRNEIIMIRRAQQLDRRWTPKKSSTIALKFVAAGAAVGQLVAMVPCSVM</sequence>
<evidence type="ECO:0000313" key="2">
    <source>
        <dbReference type="EMBL" id="KAF2026268.1"/>
    </source>
</evidence>
<evidence type="ECO:0000313" key="3">
    <source>
        <dbReference type="Proteomes" id="UP000799777"/>
    </source>
</evidence>
<dbReference type="Proteomes" id="UP000799777">
    <property type="component" value="Unassembled WGS sequence"/>
</dbReference>
<evidence type="ECO:0000256" key="1">
    <source>
        <dbReference type="SAM" id="Phobius"/>
    </source>
</evidence>
<reference evidence="2" key="1">
    <citation type="journal article" date="2020" name="Stud. Mycol.">
        <title>101 Dothideomycetes genomes: a test case for predicting lifestyles and emergence of pathogens.</title>
        <authorList>
            <person name="Haridas S."/>
            <person name="Albert R."/>
            <person name="Binder M."/>
            <person name="Bloem J."/>
            <person name="Labutti K."/>
            <person name="Salamov A."/>
            <person name="Andreopoulos B."/>
            <person name="Baker S."/>
            <person name="Barry K."/>
            <person name="Bills G."/>
            <person name="Bluhm B."/>
            <person name="Cannon C."/>
            <person name="Castanera R."/>
            <person name="Culley D."/>
            <person name="Daum C."/>
            <person name="Ezra D."/>
            <person name="Gonzalez J."/>
            <person name="Henrissat B."/>
            <person name="Kuo A."/>
            <person name="Liang C."/>
            <person name="Lipzen A."/>
            <person name="Lutzoni F."/>
            <person name="Magnuson J."/>
            <person name="Mondo S."/>
            <person name="Nolan M."/>
            <person name="Ohm R."/>
            <person name="Pangilinan J."/>
            <person name="Park H.-J."/>
            <person name="Ramirez L."/>
            <person name="Alfaro M."/>
            <person name="Sun H."/>
            <person name="Tritt A."/>
            <person name="Yoshinaga Y."/>
            <person name="Zwiers L.-H."/>
            <person name="Turgeon B."/>
            <person name="Goodwin S."/>
            <person name="Spatafora J."/>
            <person name="Crous P."/>
            <person name="Grigoriev I."/>
        </authorList>
    </citation>
    <scope>NUCLEOTIDE SEQUENCE</scope>
    <source>
        <strain evidence="2">CBS 110217</strain>
    </source>
</reference>
<name>A0A9P4LI91_9PLEO</name>
<keyword evidence="1" id="KW-1133">Transmembrane helix</keyword>
<comment type="caution">
    <text evidence="2">The sequence shown here is derived from an EMBL/GenBank/DDBJ whole genome shotgun (WGS) entry which is preliminary data.</text>
</comment>
<organism evidence="2 3">
    <name type="scientific">Setomelanomma holmii</name>
    <dbReference type="NCBI Taxonomy" id="210430"/>
    <lineage>
        <taxon>Eukaryota</taxon>
        <taxon>Fungi</taxon>
        <taxon>Dikarya</taxon>
        <taxon>Ascomycota</taxon>
        <taxon>Pezizomycotina</taxon>
        <taxon>Dothideomycetes</taxon>
        <taxon>Pleosporomycetidae</taxon>
        <taxon>Pleosporales</taxon>
        <taxon>Pleosporineae</taxon>
        <taxon>Phaeosphaeriaceae</taxon>
        <taxon>Setomelanomma</taxon>
    </lineage>
</organism>
<keyword evidence="3" id="KW-1185">Reference proteome</keyword>
<keyword evidence="1" id="KW-0812">Transmembrane</keyword>
<dbReference type="AlphaFoldDB" id="A0A9P4LI91"/>
<dbReference type="EMBL" id="ML978246">
    <property type="protein sequence ID" value="KAF2026268.1"/>
    <property type="molecule type" value="Genomic_DNA"/>
</dbReference>
<gene>
    <name evidence="2" type="ORF">EK21DRAFT_92515</name>
</gene>
<keyword evidence="1" id="KW-0472">Membrane</keyword>
<protein>
    <submittedName>
        <fullName evidence="2">Uncharacterized protein</fullName>
    </submittedName>
</protein>
<proteinExistence type="predicted"/>